<feature type="transmembrane region" description="Helical" evidence="5">
    <location>
        <begin position="60"/>
        <end position="80"/>
    </location>
</feature>
<dbReference type="Proteomes" id="UP000593578">
    <property type="component" value="Unassembled WGS sequence"/>
</dbReference>
<feature type="transmembrane region" description="Helical" evidence="5">
    <location>
        <begin position="92"/>
        <end position="109"/>
    </location>
</feature>
<dbReference type="GO" id="GO:0016020">
    <property type="term" value="C:membrane"/>
    <property type="evidence" value="ECO:0007669"/>
    <property type="project" value="UniProtKB-SubCell"/>
</dbReference>
<evidence type="ECO:0000256" key="1">
    <source>
        <dbReference type="ARBA" id="ARBA00004141"/>
    </source>
</evidence>
<evidence type="ECO:0000256" key="3">
    <source>
        <dbReference type="ARBA" id="ARBA00022989"/>
    </source>
</evidence>
<dbReference type="EMBL" id="JABEZZ010000012">
    <property type="protein sequence ID" value="MBA0601594.1"/>
    <property type="molecule type" value="Genomic_DNA"/>
</dbReference>
<evidence type="ECO:0000256" key="2">
    <source>
        <dbReference type="ARBA" id="ARBA00022692"/>
    </source>
</evidence>
<proteinExistence type="predicted"/>
<comment type="subcellular location">
    <subcellularLocation>
        <location evidence="1">Membrane</location>
        <topology evidence="1">Multi-pass membrane protein</topology>
    </subcellularLocation>
</comment>
<evidence type="ECO:0000313" key="7">
    <source>
        <dbReference type="EMBL" id="MBA0601594.1"/>
    </source>
</evidence>
<comment type="caution">
    <text evidence="7">The sequence shown here is derived from an EMBL/GenBank/DDBJ whole genome shotgun (WGS) entry which is preliminary data.</text>
</comment>
<accession>A0A7J8QJ71</accession>
<feature type="transmembrane region" description="Helical" evidence="5">
    <location>
        <begin position="115"/>
        <end position="135"/>
    </location>
</feature>
<keyword evidence="3 5" id="KW-1133">Transmembrane helix</keyword>
<feature type="non-terminal residue" evidence="7">
    <location>
        <position position="1"/>
    </location>
</feature>
<feature type="non-terminal residue" evidence="7">
    <location>
        <position position="178"/>
    </location>
</feature>
<sequence>SIGSLQKKYAIGSFELLSQTAPIQAVSLLLLGPFVDYFLTGNLLPTYHLSSAAFVSPSRLFFFILVSCSLAVFCNISQYLCIGRFSAVSFQVLGHMKTVCVLTLGWLLFDSELTFKNILGMAIAVLGMVLYSWAVEADKAAPLPKHGSDHVKLLLKQHEVDGSSPVKDVELGVGGLSR</sequence>
<keyword evidence="4 5" id="KW-0472">Membrane</keyword>
<gene>
    <name evidence="7" type="ORF">Gorai_004767</name>
</gene>
<reference evidence="7 8" key="1">
    <citation type="journal article" date="2019" name="Genome Biol. Evol.">
        <title>Insights into the evolution of the New World diploid cottons (Gossypium, subgenus Houzingenia) based on genome sequencing.</title>
        <authorList>
            <person name="Grover C.E."/>
            <person name="Arick M.A. 2nd"/>
            <person name="Thrash A."/>
            <person name="Conover J.L."/>
            <person name="Sanders W.S."/>
            <person name="Peterson D.G."/>
            <person name="Frelichowski J.E."/>
            <person name="Scheffler J.A."/>
            <person name="Scheffler B.E."/>
            <person name="Wendel J.F."/>
        </authorList>
    </citation>
    <scope>NUCLEOTIDE SEQUENCE [LARGE SCALE GENOMIC DNA]</scope>
    <source>
        <strain evidence="7">8</strain>
        <tissue evidence="7">Leaf</tissue>
    </source>
</reference>
<dbReference type="SUPFAM" id="SSF103481">
    <property type="entry name" value="Multidrug resistance efflux transporter EmrE"/>
    <property type="match status" value="1"/>
</dbReference>
<feature type="domain" description="Sugar phosphate transporter" evidence="6">
    <location>
        <begin position="13"/>
        <end position="132"/>
    </location>
</feature>
<protein>
    <recommendedName>
        <fullName evidence="6">Sugar phosphate transporter domain-containing protein</fullName>
    </recommendedName>
</protein>
<feature type="transmembrane region" description="Helical" evidence="5">
    <location>
        <begin position="21"/>
        <end position="40"/>
    </location>
</feature>
<evidence type="ECO:0000256" key="4">
    <source>
        <dbReference type="ARBA" id="ARBA00023136"/>
    </source>
</evidence>
<dbReference type="AlphaFoldDB" id="A0A7J8QJ71"/>
<dbReference type="Pfam" id="PF03151">
    <property type="entry name" value="TPT"/>
    <property type="match status" value="1"/>
</dbReference>
<name>A0A7J8QJ71_GOSRA</name>
<evidence type="ECO:0000313" key="8">
    <source>
        <dbReference type="Proteomes" id="UP000593578"/>
    </source>
</evidence>
<evidence type="ECO:0000259" key="6">
    <source>
        <dbReference type="Pfam" id="PF03151"/>
    </source>
</evidence>
<evidence type="ECO:0000256" key="5">
    <source>
        <dbReference type="SAM" id="Phobius"/>
    </source>
</evidence>
<dbReference type="InterPro" id="IPR004853">
    <property type="entry name" value="Sugar_P_trans_dom"/>
</dbReference>
<organism evidence="7 8">
    <name type="scientific">Gossypium raimondii</name>
    <name type="common">Peruvian cotton</name>
    <name type="synonym">Gossypium klotzschianum subsp. raimondii</name>
    <dbReference type="NCBI Taxonomy" id="29730"/>
    <lineage>
        <taxon>Eukaryota</taxon>
        <taxon>Viridiplantae</taxon>
        <taxon>Streptophyta</taxon>
        <taxon>Embryophyta</taxon>
        <taxon>Tracheophyta</taxon>
        <taxon>Spermatophyta</taxon>
        <taxon>Magnoliopsida</taxon>
        <taxon>eudicotyledons</taxon>
        <taxon>Gunneridae</taxon>
        <taxon>Pentapetalae</taxon>
        <taxon>rosids</taxon>
        <taxon>malvids</taxon>
        <taxon>Malvales</taxon>
        <taxon>Malvaceae</taxon>
        <taxon>Malvoideae</taxon>
        <taxon>Gossypium</taxon>
    </lineage>
</organism>
<dbReference type="InterPro" id="IPR037185">
    <property type="entry name" value="EmrE-like"/>
</dbReference>
<keyword evidence="2 5" id="KW-0812">Transmembrane</keyword>
<dbReference type="InterPro" id="IPR050186">
    <property type="entry name" value="TPT_transporter"/>
</dbReference>
<dbReference type="PANTHER" id="PTHR11132">
    <property type="entry name" value="SOLUTE CARRIER FAMILY 35"/>
    <property type="match status" value="1"/>
</dbReference>